<comment type="caution">
    <text evidence="2">The sequence shown here is derived from an EMBL/GenBank/DDBJ whole genome shotgun (WGS) entry which is preliminary data.</text>
</comment>
<accession>A0A0J6S3W9</accession>
<gene>
    <name evidence="2" type="ORF">VQ02_32040</name>
</gene>
<dbReference type="AlphaFoldDB" id="A0A0J6S3W9"/>
<sequence length="71" mass="7092">MTARVLSIANCKGGTGKTTSAVNLAAELGARGYRVLVVDLDPQGHAGLGLGVAARLGSPNAHSPLRRAQAG</sequence>
<evidence type="ECO:0000313" key="3">
    <source>
        <dbReference type="Proteomes" id="UP000035955"/>
    </source>
</evidence>
<feature type="non-terminal residue" evidence="2">
    <location>
        <position position="71"/>
    </location>
</feature>
<dbReference type="Pfam" id="PF13614">
    <property type="entry name" value="AAA_31"/>
    <property type="match status" value="1"/>
</dbReference>
<dbReference type="EMBL" id="LABY01000313">
    <property type="protein sequence ID" value="KMO28178.1"/>
    <property type="molecule type" value="Genomic_DNA"/>
</dbReference>
<proteinExistence type="predicted"/>
<dbReference type="Proteomes" id="UP000035955">
    <property type="component" value="Unassembled WGS sequence"/>
</dbReference>
<evidence type="ECO:0000313" key="2">
    <source>
        <dbReference type="EMBL" id="KMO28178.1"/>
    </source>
</evidence>
<dbReference type="OrthoDB" id="9777757at2"/>
<dbReference type="InterPro" id="IPR050678">
    <property type="entry name" value="DNA_Partitioning_ATPase"/>
</dbReference>
<evidence type="ECO:0000259" key="1">
    <source>
        <dbReference type="Pfam" id="PF13614"/>
    </source>
</evidence>
<dbReference type="InterPro" id="IPR027417">
    <property type="entry name" value="P-loop_NTPase"/>
</dbReference>
<protein>
    <submittedName>
        <fullName evidence="2">Cobyrinic acid ac-diamide synthase</fullName>
    </submittedName>
</protein>
<keyword evidence="3" id="KW-1185">Reference proteome</keyword>
<dbReference type="SUPFAM" id="SSF52540">
    <property type="entry name" value="P-loop containing nucleoside triphosphate hydrolases"/>
    <property type="match status" value="1"/>
</dbReference>
<dbReference type="PANTHER" id="PTHR13696:SF52">
    <property type="entry name" value="PARA FAMILY PROTEIN CT_582"/>
    <property type="match status" value="1"/>
</dbReference>
<feature type="domain" description="AAA" evidence="1">
    <location>
        <begin position="4"/>
        <end position="53"/>
    </location>
</feature>
<dbReference type="Gene3D" id="3.40.50.300">
    <property type="entry name" value="P-loop containing nucleotide triphosphate hydrolases"/>
    <property type="match status" value="1"/>
</dbReference>
<name>A0A0J6S3W9_9HYPH</name>
<dbReference type="InterPro" id="IPR025669">
    <property type="entry name" value="AAA_dom"/>
</dbReference>
<dbReference type="CDD" id="cd02042">
    <property type="entry name" value="ParAB_family"/>
    <property type="match status" value="1"/>
</dbReference>
<dbReference type="RefSeq" id="WP_048448302.1">
    <property type="nucleotide sequence ID" value="NZ_LABY01000313.1"/>
</dbReference>
<dbReference type="PANTHER" id="PTHR13696">
    <property type="entry name" value="P-LOOP CONTAINING NUCLEOSIDE TRIPHOSPHATE HYDROLASE"/>
    <property type="match status" value="1"/>
</dbReference>
<reference evidence="2 3" key="1">
    <citation type="submission" date="2015-03" db="EMBL/GenBank/DDBJ databases">
        <title>Genome sequencing of Methylobacterium variabile DSM 16961.</title>
        <authorList>
            <person name="Chaudhry V."/>
            <person name="Patil P.B."/>
        </authorList>
    </citation>
    <scope>NUCLEOTIDE SEQUENCE [LARGE SCALE GENOMIC DNA]</scope>
    <source>
        <strain evidence="2 3">DSM 16961</strain>
    </source>
</reference>
<organism evidence="2 3">
    <name type="scientific">Methylobacterium variabile</name>
    <dbReference type="NCBI Taxonomy" id="298794"/>
    <lineage>
        <taxon>Bacteria</taxon>
        <taxon>Pseudomonadati</taxon>
        <taxon>Pseudomonadota</taxon>
        <taxon>Alphaproteobacteria</taxon>
        <taxon>Hyphomicrobiales</taxon>
        <taxon>Methylobacteriaceae</taxon>
        <taxon>Methylobacterium</taxon>
    </lineage>
</organism>